<proteinExistence type="predicted"/>
<dbReference type="AlphaFoldDB" id="A0A974CQU0"/>
<dbReference type="Proteomes" id="UP000694892">
    <property type="component" value="Chromosome 5S"/>
</dbReference>
<evidence type="ECO:0000313" key="1">
    <source>
        <dbReference type="EMBL" id="OCT77662.1"/>
    </source>
</evidence>
<gene>
    <name evidence="1" type="ORF">XELAEV_18028754mg</name>
</gene>
<accession>A0A974CQU0</accession>
<evidence type="ECO:0000313" key="2">
    <source>
        <dbReference type="Proteomes" id="UP000694892"/>
    </source>
</evidence>
<reference evidence="2" key="1">
    <citation type="journal article" date="2016" name="Nature">
        <title>Genome evolution in the allotetraploid frog Xenopus laevis.</title>
        <authorList>
            <person name="Session A.M."/>
            <person name="Uno Y."/>
            <person name="Kwon T."/>
            <person name="Chapman J.A."/>
            <person name="Toyoda A."/>
            <person name="Takahashi S."/>
            <person name="Fukui A."/>
            <person name="Hikosaka A."/>
            <person name="Suzuki A."/>
            <person name="Kondo M."/>
            <person name="van Heeringen S.J."/>
            <person name="Quigley I."/>
            <person name="Heinz S."/>
            <person name="Ogino H."/>
            <person name="Ochi H."/>
            <person name="Hellsten U."/>
            <person name="Lyons J.B."/>
            <person name="Simakov O."/>
            <person name="Putnam N."/>
            <person name="Stites J."/>
            <person name="Kuroki Y."/>
            <person name="Tanaka T."/>
            <person name="Michiue T."/>
            <person name="Watanabe M."/>
            <person name="Bogdanovic O."/>
            <person name="Lister R."/>
            <person name="Georgiou G."/>
            <person name="Paranjpe S.S."/>
            <person name="van Kruijsbergen I."/>
            <person name="Shu S."/>
            <person name="Carlson J."/>
            <person name="Kinoshita T."/>
            <person name="Ohta Y."/>
            <person name="Mawaribuchi S."/>
            <person name="Jenkins J."/>
            <person name="Grimwood J."/>
            <person name="Schmutz J."/>
            <person name="Mitros T."/>
            <person name="Mozaffari S.V."/>
            <person name="Suzuki Y."/>
            <person name="Haramoto Y."/>
            <person name="Yamamoto T.S."/>
            <person name="Takagi C."/>
            <person name="Heald R."/>
            <person name="Miller K."/>
            <person name="Haudenschild C."/>
            <person name="Kitzman J."/>
            <person name="Nakayama T."/>
            <person name="Izutsu Y."/>
            <person name="Robert J."/>
            <person name="Fortriede J."/>
            <person name="Burns K."/>
            <person name="Lotay V."/>
            <person name="Karimi K."/>
            <person name="Yasuoka Y."/>
            <person name="Dichmann D.S."/>
            <person name="Flajnik M.F."/>
            <person name="Houston D.W."/>
            <person name="Shendure J."/>
            <person name="DuPasquier L."/>
            <person name="Vize P.D."/>
            <person name="Zorn A.M."/>
            <person name="Ito M."/>
            <person name="Marcotte E.M."/>
            <person name="Wallingford J.B."/>
            <person name="Ito Y."/>
            <person name="Asashima M."/>
            <person name="Ueno N."/>
            <person name="Matsuda Y."/>
            <person name="Veenstra G.J."/>
            <person name="Fujiyama A."/>
            <person name="Harland R.M."/>
            <person name="Taira M."/>
            <person name="Rokhsar D.S."/>
        </authorList>
    </citation>
    <scope>NUCLEOTIDE SEQUENCE [LARGE SCALE GENOMIC DNA]</scope>
    <source>
        <strain evidence="2">J</strain>
    </source>
</reference>
<dbReference type="EMBL" id="CM004475">
    <property type="protein sequence ID" value="OCT77662.1"/>
    <property type="molecule type" value="Genomic_DNA"/>
</dbReference>
<name>A0A974CQU0_XENLA</name>
<sequence length="73" mass="8178">MPLVAYREKIFESMASLRLVKQVVFCLLAEQCLQPPMLPSTNSNAHVACPKDCNIRGQLRNRGDITRMADEAS</sequence>
<protein>
    <submittedName>
        <fullName evidence="1">Uncharacterized protein</fullName>
    </submittedName>
</protein>
<organism evidence="1 2">
    <name type="scientific">Xenopus laevis</name>
    <name type="common">African clawed frog</name>
    <dbReference type="NCBI Taxonomy" id="8355"/>
    <lineage>
        <taxon>Eukaryota</taxon>
        <taxon>Metazoa</taxon>
        <taxon>Chordata</taxon>
        <taxon>Craniata</taxon>
        <taxon>Vertebrata</taxon>
        <taxon>Euteleostomi</taxon>
        <taxon>Amphibia</taxon>
        <taxon>Batrachia</taxon>
        <taxon>Anura</taxon>
        <taxon>Pipoidea</taxon>
        <taxon>Pipidae</taxon>
        <taxon>Xenopodinae</taxon>
        <taxon>Xenopus</taxon>
        <taxon>Xenopus</taxon>
    </lineage>
</organism>